<protein>
    <submittedName>
        <fullName evidence="2">Uncharacterized protein</fullName>
    </submittedName>
</protein>
<keyword evidence="3" id="KW-1185">Reference proteome</keyword>
<comment type="caution">
    <text evidence="2">The sequence shown here is derived from an EMBL/GenBank/DDBJ whole genome shotgun (WGS) entry which is preliminary data.</text>
</comment>
<evidence type="ECO:0000256" key="1">
    <source>
        <dbReference type="SAM" id="MobiDB-lite"/>
    </source>
</evidence>
<organism evidence="2 3">
    <name type="scientific">Altererythrobacter litoralis</name>
    <dbReference type="NCBI Taxonomy" id="3113904"/>
    <lineage>
        <taxon>Bacteria</taxon>
        <taxon>Pseudomonadati</taxon>
        <taxon>Pseudomonadota</taxon>
        <taxon>Alphaproteobacteria</taxon>
        <taxon>Sphingomonadales</taxon>
        <taxon>Erythrobacteraceae</taxon>
        <taxon>Altererythrobacter</taxon>
    </lineage>
</organism>
<evidence type="ECO:0000313" key="3">
    <source>
        <dbReference type="Proteomes" id="UP001343492"/>
    </source>
</evidence>
<proteinExistence type="predicted"/>
<dbReference type="RefSeq" id="WP_354143444.1">
    <property type="nucleotide sequence ID" value="NZ_JAZDQV010000001.1"/>
</dbReference>
<sequence>MAVPVIPLALAGFGGYAVWRAFREDRSHRSSADNGWRNQAFAEKEEKLKGRKKK</sequence>
<dbReference type="EMBL" id="JAZDQV010000001">
    <property type="protein sequence ID" value="MEE1876336.1"/>
    <property type="molecule type" value="Genomic_DNA"/>
</dbReference>
<gene>
    <name evidence="2" type="ORF">VRS74_01385</name>
</gene>
<accession>A0ABU7GBI7</accession>
<name>A0ABU7GBI7_9SPHN</name>
<feature type="region of interest" description="Disordered" evidence="1">
    <location>
        <begin position="27"/>
        <end position="54"/>
    </location>
</feature>
<evidence type="ECO:0000313" key="2">
    <source>
        <dbReference type="EMBL" id="MEE1876336.1"/>
    </source>
</evidence>
<dbReference type="Proteomes" id="UP001343492">
    <property type="component" value="Unassembled WGS sequence"/>
</dbReference>
<reference evidence="2 3" key="1">
    <citation type="submission" date="2024-01" db="EMBL/GenBank/DDBJ databases">
        <title>The genome sequence of Erythrobacteraceae sp. strain 1XM1-14.</title>
        <authorList>
            <person name="Liu Y."/>
        </authorList>
    </citation>
    <scope>NUCLEOTIDE SEQUENCE [LARGE SCALE GENOMIC DNA]</scope>
    <source>
        <strain evidence="2 3">1XM1-14</strain>
    </source>
</reference>